<dbReference type="Gene3D" id="1.10.150.130">
    <property type="match status" value="1"/>
</dbReference>
<dbReference type="InterPro" id="IPR050808">
    <property type="entry name" value="Phage_Integrase"/>
</dbReference>
<evidence type="ECO:0000256" key="5">
    <source>
        <dbReference type="PROSITE-ProRule" id="PRU01248"/>
    </source>
</evidence>
<evidence type="ECO:0000256" key="3">
    <source>
        <dbReference type="ARBA" id="ARBA00023125"/>
    </source>
</evidence>
<accession>A0AAJ0X9J3</accession>
<dbReference type="SUPFAM" id="SSF56349">
    <property type="entry name" value="DNA breaking-rejoining enzymes"/>
    <property type="match status" value="1"/>
</dbReference>
<dbReference type="PROSITE" id="PS51900">
    <property type="entry name" value="CB"/>
    <property type="match status" value="1"/>
</dbReference>
<dbReference type="PANTHER" id="PTHR30629">
    <property type="entry name" value="PROPHAGE INTEGRASE"/>
    <property type="match status" value="1"/>
</dbReference>
<dbReference type="Pfam" id="PF00589">
    <property type="entry name" value="Phage_integrase"/>
    <property type="match status" value="1"/>
</dbReference>
<keyword evidence="9" id="KW-1185">Reference proteome</keyword>
<sequence length="463" mass="51764">MTDATIPQDPFKFTQARLNALPPAKGKRYSVKDTDQPGLICVVYPASATYPDGLKVLQVRSRPRGGTNAIRVKVCNLGELPITALKGQPSVRSRVAEILAKLREGINPNDELRQQQAEQRQQAAVDQVASITLGDAFAEYVVTKALRKQTLDGYQRAIDRDLKAWKDKPLKDITGAMAVTRHAELSKKASPNVAMRAMQVLRATHRFATEFYGTEDNELPFGRCPVDKINKIQRKWSQSKPRTGRLSVDELAPWLTAVRNLPAHQKRSIGDWSRVAVYLELILLTCLRRREAAYLRWEDVDLRRGTYTVRATKNGDDHTLPISKRVRQLFEQRQQAATELAEVAKRQPTERNIAAAELAETYVIGTAQIQRQLDAIEAETGLKIGPHDLRRTWASMAERAGVGGYGIKAALNHKTTGDVTGLHYAQVTVEDLRPIMQQVEDAILRRAEQRTDNVVALRSEAAA</sequence>
<keyword evidence="2" id="KW-0229">DNA integration</keyword>
<dbReference type="InterPro" id="IPR044068">
    <property type="entry name" value="CB"/>
</dbReference>
<dbReference type="InterPro" id="IPR013762">
    <property type="entry name" value="Integrase-like_cat_sf"/>
</dbReference>
<dbReference type="RefSeq" id="WP_200345446.1">
    <property type="nucleotide sequence ID" value="NZ_NRSJ01000008.1"/>
</dbReference>
<evidence type="ECO:0000313" key="8">
    <source>
        <dbReference type="EMBL" id="MBK1704268.1"/>
    </source>
</evidence>
<reference evidence="8" key="1">
    <citation type="submission" date="2017-08" db="EMBL/GenBank/DDBJ databases">
        <authorList>
            <person name="Imhoff J.F."/>
            <person name="Rahn T."/>
            <person name="Kuenzel S."/>
            <person name="Neulinger S.C."/>
        </authorList>
    </citation>
    <scope>NUCLEOTIDE SEQUENCE</scope>
    <source>
        <strain evidence="8">DSM 11080</strain>
    </source>
</reference>
<evidence type="ECO:0000259" key="6">
    <source>
        <dbReference type="PROSITE" id="PS51898"/>
    </source>
</evidence>
<keyword evidence="3 5" id="KW-0238">DNA-binding</keyword>
<dbReference type="Proteomes" id="UP001296776">
    <property type="component" value="Unassembled WGS sequence"/>
</dbReference>
<evidence type="ECO:0000313" key="9">
    <source>
        <dbReference type="Proteomes" id="UP001296776"/>
    </source>
</evidence>
<comment type="similarity">
    <text evidence="1">Belongs to the 'phage' integrase family.</text>
</comment>
<reference evidence="8" key="2">
    <citation type="journal article" date="2020" name="Microorganisms">
        <title>Osmotic Adaptation and Compatible Solute Biosynthesis of Phototrophic Bacteria as Revealed from Genome Analyses.</title>
        <authorList>
            <person name="Imhoff J.F."/>
            <person name="Rahn T."/>
            <person name="Kunzel S."/>
            <person name="Keller A."/>
            <person name="Neulinger S.C."/>
        </authorList>
    </citation>
    <scope>NUCLEOTIDE SEQUENCE</scope>
    <source>
        <strain evidence="8">DSM 11080</strain>
    </source>
</reference>
<dbReference type="Gene3D" id="3.30.160.390">
    <property type="entry name" value="Integrase, DNA-binding domain"/>
    <property type="match status" value="1"/>
</dbReference>
<dbReference type="InterPro" id="IPR038488">
    <property type="entry name" value="Integrase_DNA-bd_sf"/>
</dbReference>
<gene>
    <name evidence="8" type="ORF">CKO40_06825</name>
</gene>
<dbReference type="InterPro" id="IPR011010">
    <property type="entry name" value="DNA_brk_join_enz"/>
</dbReference>
<dbReference type="GO" id="GO:0006310">
    <property type="term" value="P:DNA recombination"/>
    <property type="evidence" value="ECO:0007669"/>
    <property type="project" value="UniProtKB-KW"/>
</dbReference>
<dbReference type="AlphaFoldDB" id="A0AAJ0X9J3"/>
<dbReference type="PANTHER" id="PTHR30629:SF2">
    <property type="entry name" value="PROPHAGE INTEGRASE INTS-RELATED"/>
    <property type="match status" value="1"/>
</dbReference>
<keyword evidence="4" id="KW-0233">DNA recombination</keyword>
<name>A0AAJ0X9J3_9GAMM</name>
<dbReference type="EMBL" id="NRSJ01000008">
    <property type="protein sequence ID" value="MBK1704268.1"/>
    <property type="molecule type" value="Genomic_DNA"/>
</dbReference>
<evidence type="ECO:0000259" key="7">
    <source>
        <dbReference type="PROSITE" id="PS51900"/>
    </source>
</evidence>
<organism evidence="8 9">
    <name type="scientific">Halochromatium glycolicum</name>
    <dbReference type="NCBI Taxonomy" id="85075"/>
    <lineage>
        <taxon>Bacteria</taxon>
        <taxon>Pseudomonadati</taxon>
        <taxon>Pseudomonadota</taxon>
        <taxon>Gammaproteobacteria</taxon>
        <taxon>Chromatiales</taxon>
        <taxon>Chromatiaceae</taxon>
        <taxon>Halochromatium</taxon>
    </lineage>
</organism>
<feature type="domain" description="Tyr recombinase" evidence="6">
    <location>
        <begin position="241"/>
        <end position="437"/>
    </location>
</feature>
<proteinExistence type="inferred from homology"/>
<dbReference type="CDD" id="cd00796">
    <property type="entry name" value="INT_Rci_Hp1_C"/>
    <property type="match status" value="1"/>
</dbReference>
<dbReference type="GO" id="GO:0003677">
    <property type="term" value="F:DNA binding"/>
    <property type="evidence" value="ECO:0007669"/>
    <property type="project" value="UniProtKB-UniRule"/>
</dbReference>
<dbReference type="Gene3D" id="1.10.443.10">
    <property type="entry name" value="Intergrase catalytic core"/>
    <property type="match status" value="1"/>
</dbReference>
<dbReference type="GO" id="GO:0015074">
    <property type="term" value="P:DNA integration"/>
    <property type="evidence" value="ECO:0007669"/>
    <property type="project" value="UniProtKB-KW"/>
</dbReference>
<feature type="domain" description="Core-binding (CB)" evidence="7">
    <location>
        <begin position="131"/>
        <end position="209"/>
    </location>
</feature>
<protein>
    <recommendedName>
        <fullName evidence="10">Phage integrase family protein</fullName>
    </recommendedName>
</protein>
<comment type="caution">
    <text evidence="8">The sequence shown here is derived from an EMBL/GenBank/DDBJ whole genome shotgun (WGS) entry which is preliminary data.</text>
</comment>
<evidence type="ECO:0000256" key="2">
    <source>
        <dbReference type="ARBA" id="ARBA00022908"/>
    </source>
</evidence>
<dbReference type="InterPro" id="IPR010998">
    <property type="entry name" value="Integrase_recombinase_N"/>
</dbReference>
<evidence type="ECO:0008006" key="10">
    <source>
        <dbReference type="Google" id="ProtNLM"/>
    </source>
</evidence>
<evidence type="ECO:0000256" key="1">
    <source>
        <dbReference type="ARBA" id="ARBA00008857"/>
    </source>
</evidence>
<dbReference type="InterPro" id="IPR002104">
    <property type="entry name" value="Integrase_catalytic"/>
</dbReference>
<dbReference type="PROSITE" id="PS51898">
    <property type="entry name" value="TYR_RECOMBINASE"/>
    <property type="match status" value="1"/>
</dbReference>
<evidence type="ECO:0000256" key="4">
    <source>
        <dbReference type="ARBA" id="ARBA00023172"/>
    </source>
</evidence>